<dbReference type="Gene3D" id="1.10.10.2840">
    <property type="entry name" value="PucR C-terminal helix-turn-helix domain"/>
    <property type="match status" value="1"/>
</dbReference>
<dbReference type="InterPro" id="IPR051448">
    <property type="entry name" value="CdaR-like_regulators"/>
</dbReference>
<proteinExistence type="inferred from homology"/>
<dbReference type="EMBL" id="MVHE01000032">
    <property type="protein sequence ID" value="ORA19107.1"/>
    <property type="molecule type" value="Genomic_DNA"/>
</dbReference>
<dbReference type="PANTHER" id="PTHR33744:SF1">
    <property type="entry name" value="DNA-BINDING TRANSCRIPTIONAL ACTIVATOR ADER"/>
    <property type="match status" value="1"/>
</dbReference>
<dbReference type="OrthoDB" id="3663486at2"/>
<dbReference type="Pfam" id="PF13556">
    <property type="entry name" value="HTH_30"/>
    <property type="match status" value="1"/>
</dbReference>
<comment type="caution">
    <text evidence="4">The sequence shown here is derived from an EMBL/GenBank/DDBJ whole genome shotgun (WGS) entry which is preliminary data.</text>
</comment>
<comment type="similarity">
    <text evidence="1">Belongs to the CdaR family.</text>
</comment>
<feature type="domain" description="CdaR GGDEF-like" evidence="3">
    <location>
        <begin position="200"/>
        <end position="308"/>
    </location>
</feature>
<reference evidence="4 5" key="1">
    <citation type="submission" date="2017-02" db="EMBL/GenBank/DDBJ databases">
        <title>The new phylogeny of genus Mycobacterium.</title>
        <authorList>
            <person name="Tortoli E."/>
            <person name="Trovato A."/>
            <person name="Cirillo D.M."/>
        </authorList>
    </citation>
    <scope>NUCLEOTIDE SEQUENCE [LARGE SCALE GENOMIC DNA]</scope>
    <source>
        <strain evidence="4 5">DSM 45057</strain>
    </source>
</reference>
<evidence type="ECO:0000313" key="4">
    <source>
        <dbReference type="EMBL" id="ORA19107.1"/>
    </source>
</evidence>
<dbReference type="InterPro" id="IPR041522">
    <property type="entry name" value="CdaR_GGDEF"/>
</dbReference>
<evidence type="ECO:0000313" key="5">
    <source>
        <dbReference type="Proteomes" id="UP000192284"/>
    </source>
</evidence>
<accession>A0A1W9ZMM7</accession>
<organism evidence="4 5">
    <name type="scientific">Mycobacterium angelicum</name>
    <dbReference type="NCBI Taxonomy" id="470074"/>
    <lineage>
        <taxon>Bacteria</taxon>
        <taxon>Bacillati</taxon>
        <taxon>Actinomycetota</taxon>
        <taxon>Actinomycetes</taxon>
        <taxon>Mycobacteriales</taxon>
        <taxon>Mycobacteriaceae</taxon>
        <taxon>Mycobacterium</taxon>
    </lineage>
</organism>
<dbReference type="Pfam" id="PF17853">
    <property type="entry name" value="GGDEF_2"/>
    <property type="match status" value="1"/>
</dbReference>
<sequence>MYQLTQDRIADLSTSLEGPSARTRELIREGARIALNPRQEWLDHLDRATVGKDATIADDPVLAEAVRRASRANLLHWAAANVREPGAPVPANLGPEPLALARDLVRRGLDSIALELYRIGQDVAWQYWIEIAFELCADPAELRELLVVSSRSISQFIGATLAGIAAQVKLEHHELARGTHAARREIAELILKGAPIGQDRAEARLGYSLDRPHTAAILWSDDFEGDHIYLDRAADAFSQAVGSTSRVTVAATAATRWVWVADATDLRADTISRALKCAPGARIAIGPTAHGIEGFRRSHLDALVTQRMVTRLQSGQRVAFFNDIQLVDLITQNTDSADRFIKSTLGDFESASPELRATLLAYIDQQCNVSRTAKLLFSHRNTLLRRLESAERMLPRPLSQNYIRVAVALEALQWRGNRRDPA</sequence>
<protein>
    <submittedName>
        <fullName evidence="4">Transcriptional regulator</fullName>
    </submittedName>
</protein>
<evidence type="ECO:0000259" key="3">
    <source>
        <dbReference type="Pfam" id="PF17853"/>
    </source>
</evidence>
<evidence type="ECO:0000259" key="2">
    <source>
        <dbReference type="Pfam" id="PF13556"/>
    </source>
</evidence>
<dbReference type="PANTHER" id="PTHR33744">
    <property type="entry name" value="CARBOHYDRATE DIACID REGULATOR"/>
    <property type="match status" value="1"/>
</dbReference>
<dbReference type="AlphaFoldDB" id="A0A1W9ZMM7"/>
<dbReference type="Proteomes" id="UP000192284">
    <property type="component" value="Unassembled WGS sequence"/>
</dbReference>
<dbReference type="RefSeq" id="WP_083114463.1">
    <property type="nucleotide sequence ID" value="NZ_JACKTS010000058.1"/>
</dbReference>
<gene>
    <name evidence="4" type="ORF">BST12_17915</name>
</gene>
<dbReference type="InterPro" id="IPR025736">
    <property type="entry name" value="PucR_C-HTH_dom"/>
</dbReference>
<name>A0A1W9ZMM7_MYCAN</name>
<feature type="domain" description="PucR C-terminal helix-turn-helix" evidence="2">
    <location>
        <begin position="355"/>
        <end position="409"/>
    </location>
</feature>
<evidence type="ECO:0000256" key="1">
    <source>
        <dbReference type="ARBA" id="ARBA00006754"/>
    </source>
</evidence>
<dbReference type="InterPro" id="IPR042070">
    <property type="entry name" value="PucR_C-HTH_sf"/>
</dbReference>
<keyword evidence="5" id="KW-1185">Reference proteome</keyword>